<protein>
    <submittedName>
        <fullName evidence="2">Tail fiber domain-containing protein</fullName>
    </submittedName>
</protein>
<evidence type="ECO:0000313" key="3">
    <source>
        <dbReference type="Proteomes" id="UP001219066"/>
    </source>
</evidence>
<sequence>MRWHTTEFDLLPERAFCPRPGGRMTLEGGKGSSAPAPDPRLVEAQVKSMGIQDAAIQKILSQSDEMAPLQKEQTQFALDTQRQAWEQSQEDREYALGRRDKLTGLQDTMVEDARTFDTEAKREELAGQAAADVSQAYESSKRTQNAEMARMGINPADGKYGAASNALAAGEALAMATGKNSARTAARAEGRALTDRAQTALAGYPAMGMQTTGQGAGFGTAAQMAANSGLAGLNSGYGQAGGMAGQMGSNATSMWGAQASHHANMQSNESMGGLLGGLGGMAAGMAKLGVFSDRRLKSDVQRIGVDERTGLPLYEFAYTAEPGRRYVGVMADEVRERFPEAVLLDESGFMRVDYAALGIEFKEVK</sequence>
<name>A0AAX3SFB2_9BURK</name>
<dbReference type="Proteomes" id="UP001219066">
    <property type="component" value="Chromosome"/>
</dbReference>
<evidence type="ECO:0000259" key="1">
    <source>
        <dbReference type="Pfam" id="PF13884"/>
    </source>
</evidence>
<organism evidence="2 3">
    <name type="scientific">Delftia tsuruhatensis</name>
    <dbReference type="NCBI Taxonomy" id="180282"/>
    <lineage>
        <taxon>Bacteria</taxon>
        <taxon>Pseudomonadati</taxon>
        <taxon>Pseudomonadota</taxon>
        <taxon>Betaproteobacteria</taxon>
        <taxon>Burkholderiales</taxon>
        <taxon>Comamonadaceae</taxon>
        <taxon>Delftia</taxon>
    </lineage>
</organism>
<gene>
    <name evidence="2" type="ORF">PYR84_17485</name>
</gene>
<accession>A0AAX3SFB2</accession>
<feature type="domain" description="Peptidase S74" evidence="1">
    <location>
        <begin position="292"/>
        <end position="343"/>
    </location>
</feature>
<dbReference type="AlphaFoldDB" id="A0AAX3SFB2"/>
<dbReference type="Pfam" id="PF13884">
    <property type="entry name" value="Peptidase_S74"/>
    <property type="match status" value="1"/>
</dbReference>
<dbReference type="RefSeq" id="WP_164846491.1">
    <property type="nucleotide sequence ID" value="NZ_CBCSDN010000014.1"/>
</dbReference>
<evidence type="ECO:0000313" key="2">
    <source>
        <dbReference type="EMBL" id="WFF78730.1"/>
    </source>
</evidence>
<proteinExistence type="predicted"/>
<dbReference type="EMBL" id="CP120956">
    <property type="protein sequence ID" value="WFF78730.1"/>
    <property type="molecule type" value="Genomic_DNA"/>
</dbReference>
<reference evidence="2" key="1">
    <citation type="submission" date="2023-03" db="EMBL/GenBank/DDBJ databases">
        <title>Synergistic degradation of erythromycin by symbiotic bacteria Ery-6A and Ery-6B and application in simulated water remediation.</title>
        <authorList>
            <person name="Xu S."/>
        </authorList>
    </citation>
    <scope>NUCLEOTIDE SEQUENCE</scope>
    <source>
        <strain evidence="2">Ery-6A</strain>
    </source>
</reference>
<dbReference type="InterPro" id="IPR030392">
    <property type="entry name" value="S74_ICA"/>
</dbReference>